<dbReference type="InterPro" id="IPR003661">
    <property type="entry name" value="HisK_dim/P_dom"/>
</dbReference>
<dbReference type="SMART" id="SM00387">
    <property type="entry name" value="HATPase_c"/>
    <property type="match status" value="1"/>
</dbReference>
<keyword evidence="6" id="KW-0418">Kinase</keyword>
<dbReference type="InterPro" id="IPR036890">
    <property type="entry name" value="HATPase_C_sf"/>
</dbReference>
<evidence type="ECO:0000256" key="5">
    <source>
        <dbReference type="ARBA" id="ARBA00022679"/>
    </source>
</evidence>
<evidence type="ECO:0000256" key="10">
    <source>
        <dbReference type="SAM" id="Phobius"/>
    </source>
</evidence>
<evidence type="ECO:0000259" key="13">
    <source>
        <dbReference type="PROSITE" id="PS50885"/>
    </source>
</evidence>
<comment type="catalytic activity">
    <reaction evidence="1">
        <text>ATP + protein L-histidine = ADP + protein N-phospho-L-histidine.</text>
        <dbReference type="EC" id="2.7.13.3"/>
    </reaction>
</comment>
<dbReference type="CDD" id="cd17546">
    <property type="entry name" value="REC_hyHK_CKI1_RcsC-like"/>
    <property type="match status" value="2"/>
</dbReference>
<dbReference type="PANTHER" id="PTHR45339:SF1">
    <property type="entry name" value="HYBRID SIGNAL TRANSDUCTION HISTIDINE KINASE J"/>
    <property type="match status" value="1"/>
</dbReference>
<dbReference type="CDD" id="cd06225">
    <property type="entry name" value="HAMP"/>
    <property type="match status" value="1"/>
</dbReference>
<feature type="modified residue" description="4-aspartylphosphate" evidence="8">
    <location>
        <position position="976"/>
    </location>
</feature>
<dbReference type="InterPro" id="IPR000014">
    <property type="entry name" value="PAS"/>
</dbReference>
<dbReference type="SUPFAM" id="SSF52172">
    <property type="entry name" value="CheY-like"/>
    <property type="match status" value="2"/>
</dbReference>
<dbReference type="SUPFAM" id="SSF47384">
    <property type="entry name" value="Homodimeric domain of signal transducing histidine kinase"/>
    <property type="match status" value="1"/>
</dbReference>
<dbReference type="PANTHER" id="PTHR45339">
    <property type="entry name" value="HYBRID SIGNAL TRANSDUCTION HISTIDINE KINASE J"/>
    <property type="match status" value="1"/>
</dbReference>
<feature type="transmembrane region" description="Helical" evidence="10">
    <location>
        <begin position="7"/>
        <end position="26"/>
    </location>
</feature>
<dbReference type="Pfam" id="PF00672">
    <property type="entry name" value="HAMP"/>
    <property type="match status" value="1"/>
</dbReference>
<dbReference type="SUPFAM" id="SSF158472">
    <property type="entry name" value="HAMP domain-like"/>
    <property type="match status" value="1"/>
</dbReference>
<feature type="domain" description="HAMP" evidence="13">
    <location>
        <begin position="306"/>
        <end position="358"/>
    </location>
</feature>
<dbReference type="SMART" id="SM00448">
    <property type="entry name" value="REC"/>
    <property type="match status" value="2"/>
</dbReference>
<evidence type="ECO:0000256" key="7">
    <source>
        <dbReference type="ARBA" id="ARBA00023012"/>
    </source>
</evidence>
<keyword evidence="5" id="KW-0808">Transferase</keyword>
<gene>
    <name evidence="14" type="ORF">K0625_06190</name>
</gene>
<evidence type="ECO:0000313" key="14">
    <source>
        <dbReference type="EMBL" id="MBW8183250.1"/>
    </source>
</evidence>
<sequence>MKLITKLVLSASISVMLVIGSVGYYLQFQVRNFMLEMKTNHLEGNIELAITKIDDKHQQILSILREFARNREIKKALDLFDSRGISQVLNDLPYIYPFINYVLVAEPDGAVFSTSTRSHQNKKIYGENLLLLNILTHPLFLTSTTDDTYFSSYQADPYLSHVGIDKEKSQWLATKITKRGEFIGWLVISVDWHQVNQAVLKTLVDELNRTNNHVTSAFIRSKQGEILVQHPLQTKDNELAASDHPLEALTSKNIVNNHYIENNEVLIIYDQEKVFKPLKQISQVILITSLLGAFMLASFLYFLAKHGLLRRLEILRLGSKVIGDGNLSYRLPDLGNDEIATLGNAMNTMAANLQSTTTNKVLLDVEIEERKKVEQEIKQMLALLESTLESTDNGILVTGKQGDIFKVNKRFLAIWKLKASQLNLDDKDQLQKHLNKQLHHQNLLFETARLEGNDKHPTFDKLYLKDGRVMERVSLPMNLDGKINGRVWNYQDITHRIESENALILAKDAAEDAALAKSEFLASMSHEIRTPMNGVLGMLGLLLNSELKEDQRKKASIAQSSAQSLLTLINDILDYSKVDAGKLELENLDFNLRQLLGQFAESMAIEAQNKNLELILDLSGIEHTSVKGDSGRLRQILTNLVGNSIKFTSQGEILIRAKLTLLEDENWLFKCSISDTGIGIAENKRSSLFDSFSQADASTTRRFGGTGLGLAIVKKLCQLMGGDISVTTELNQGSCFSFYLHLEKSELTQLVIPKVDINSLNLLIVDDNKTNREVLKNQLNLWGAEVSEAESGPEALKLCQSRFLQKDKPQFDIAFLDMSMPKMDGAMLGKLMQTSPHFNEIKLVMMTPMSQEGDAQFFADLGFQAYFPKPTTTEDLFDALSTVTKSGEAMKNESPLITHNDLTTLSHKDKSASYKEENSWETEASILLVEDNHVNQLVVQGILEEFDITPTVAINGIQALERLNQQDKRFNIILMDCQMPEMDGYQTTQAIRSGQAGEEYTDACIIAMTANAMIGDKEKCIQSGMNDYLAKPIDPDRLVAKLKQWLEPLTEIKNH</sequence>
<dbReference type="SUPFAM" id="SSF55874">
    <property type="entry name" value="ATPase domain of HSP90 chaperone/DNA topoisomerase II/histidine kinase"/>
    <property type="match status" value="1"/>
</dbReference>
<reference evidence="14 15" key="1">
    <citation type="submission" date="2021-07" db="EMBL/GenBank/DDBJ databases">
        <title>Shewanella sp. nov, isolated from SCS.</title>
        <authorList>
            <person name="Cao W.R."/>
        </authorList>
    </citation>
    <scope>NUCLEOTIDE SEQUENCE [LARGE SCALE GENOMIC DNA]</scope>
    <source>
        <strain evidence="14 15">NR704-98</strain>
    </source>
</reference>
<feature type="coiled-coil region" evidence="9">
    <location>
        <begin position="363"/>
        <end position="390"/>
    </location>
</feature>
<dbReference type="PROSITE" id="PS50885">
    <property type="entry name" value="HAMP"/>
    <property type="match status" value="1"/>
</dbReference>
<dbReference type="Pfam" id="PF02518">
    <property type="entry name" value="HATPase_c"/>
    <property type="match status" value="1"/>
</dbReference>
<evidence type="ECO:0000256" key="9">
    <source>
        <dbReference type="SAM" id="Coils"/>
    </source>
</evidence>
<comment type="caution">
    <text evidence="14">The sequence shown here is derived from an EMBL/GenBank/DDBJ whole genome shotgun (WGS) entry which is preliminary data.</text>
</comment>
<name>A0ABS7E128_9GAMM</name>
<dbReference type="InterPro" id="IPR004358">
    <property type="entry name" value="Sig_transdc_His_kin-like_C"/>
</dbReference>
<dbReference type="Gene3D" id="3.30.565.10">
    <property type="entry name" value="Histidine kinase-like ATPase, C-terminal domain"/>
    <property type="match status" value="1"/>
</dbReference>
<feature type="domain" description="Histidine kinase" evidence="11">
    <location>
        <begin position="523"/>
        <end position="744"/>
    </location>
</feature>
<comment type="subcellular location">
    <subcellularLocation>
        <location evidence="2">Membrane</location>
    </subcellularLocation>
</comment>
<dbReference type="InterPro" id="IPR005467">
    <property type="entry name" value="His_kinase_dom"/>
</dbReference>
<keyword evidence="9" id="KW-0175">Coiled coil</keyword>
<evidence type="ECO:0000256" key="6">
    <source>
        <dbReference type="ARBA" id="ARBA00022777"/>
    </source>
</evidence>
<dbReference type="InterPro" id="IPR011006">
    <property type="entry name" value="CheY-like_superfamily"/>
</dbReference>
<dbReference type="Pfam" id="PF00512">
    <property type="entry name" value="HisKA"/>
    <property type="match status" value="1"/>
</dbReference>
<evidence type="ECO:0000256" key="2">
    <source>
        <dbReference type="ARBA" id="ARBA00004370"/>
    </source>
</evidence>
<protein>
    <recommendedName>
        <fullName evidence="3">histidine kinase</fullName>
        <ecNumber evidence="3">2.7.13.3</ecNumber>
    </recommendedName>
</protein>
<evidence type="ECO:0000256" key="4">
    <source>
        <dbReference type="ARBA" id="ARBA00022553"/>
    </source>
</evidence>
<evidence type="ECO:0000313" key="15">
    <source>
        <dbReference type="Proteomes" id="UP001195963"/>
    </source>
</evidence>
<evidence type="ECO:0000259" key="11">
    <source>
        <dbReference type="PROSITE" id="PS50109"/>
    </source>
</evidence>
<dbReference type="CDD" id="cd16922">
    <property type="entry name" value="HATPase_EvgS-ArcB-TorS-like"/>
    <property type="match status" value="1"/>
</dbReference>
<proteinExistence type="predicted"/>
<keyword evidence="15" id="KW-1185">Reference proteome</keyword>
<keyword evidence="10" id="KW-0812">Transmembrane</keyword>
<feature type="domain" description="Response regulatory" evidence="12">
    <location>
        <begin position="925"/>
        <end position="1046"/>
    </location>
</feature>
<dbReference type="PROSITE" id="PS50110">
    <property type="entry name" value="RESPONSE_REGULATORY"/>
    <property type="match status" value="2"/>
</dbReference>
<keyword evidence="7" id="KW-0902">Two-component regulatory system</keyword>
<dbReference type="SMART" id="SM00304">
    <property type="entry name" value="HAMP"/>
    <property type="match status" value="1"/>
</dbReference>
<evidence type="ECO:0000259" key="12">
    <source>
        <dbReference type="PROSITE" id="PS50110"/>
    </source>
</evidence>
<feature type="modified residue" description="4-aspartylphosphate" evidence="8">
    <location>
        <position position="817"/>
    </location>
</feature>
<evidence type="ECO:0000256" key="3">
    <source>
        <dbReference type="ARBA" id="ARBA00012438"/>
    </source>
</evidence>
<keyword evidence="10" id="KW-1133">Transmembrane helix</keyword>
<dbReference type="NCBIfam" id="TIGR00229">
    <property type="entry name" value="sensory_box"/>
    <property type="match status" value="1"/>
</dbReference>
<dbReference type="Gene3D" id="6.10.340.10">
    <property type="match status" value="1"/>
</dbReference>
<feature type="domain" description="Response regulatory" evidence="12">
    <location>
        <begin position="761"/>
        <end position="884"/>
    </location>
</feature>
<dbReference type="EC" id="2.7.13.3" evidence="3"/>
<dbReference type="PRINTS" id="PR00344">
    <property type="entry name" value="BCTRLSENSOR"/>
</dbReference>
<keyword evidence="10" id="KW-0472">Membrane</keyword>
<dbReference type="InterPro" id="IPR035965">
    <property type="entry name" value="PAS-like_dom_sf"/>
</dbReference>
<dbReference type="SMART" id="SM00388">
    <property type="entry name" value="HisKA"/>
    <property type="match status" value="1"/>
</dbReference>
<accession>A0ABS7E128</accession>
<dbReference type="EMBL" id="JAHZST010000003">
    <property type="protein sequence ID" value="MBW8183250.1"/>
    <property type="molecule type" value="Genomic_DNA"/>
</dbReference>
<dbReference type="CDD" id="cd00082">
    <property type="entry name" value="HisKA"/>
    <property type="match status" value="1"/>
</dbReference>
<evidence type="ECO:0000256" key="1">
    <source>
        <dbReference type="ARBA" id="ARBA00000085"/>
    </source>
</evidence>
<dbReference type="InterPro" id="IPR036097">
    <property type="entry name" value="HisK_dim/P_sf"/>
</dbReference>
<dbReference type="Gene3D" id="1.10.287.130">
    <property type="match status" value="1"/>
</dbReference>
<dbReference type="RefSeq" id="WP_220108875.1">
    <property type="nucleotide sequence ID" value="NZ_JAHZST010000003.1"/>
</dbReference>
<keyword evidence="4 8" id="KW-0597">Phosphoprotein</keyword>
<dbReference type="Gene3D" id="3.30.450.20">
    <property type="entry name" value="PAS domain"/>
    <property type="match status" value="1"/>
</dbReference>
<dbReference type="InterPro" id="IPR003660">
    <property type="entry name" value="HAMP_dom"/>
</dbReference>
<dbReference type="InterPro" id="IPR001789">
    <property type="entry name" value="Sig_transdc_resp-reg_receiver"/>
</dbReference>
<evidence type="ECO:0000256" key="8">
    <source>
        <dbReference type="PROSITE-ProRule" id="PRU00169"/>
    </source>
</evidence>
<organism evidence="14 15">
    <name type="scientific">Shewanella nanhaiensis</name>
    <dbReference type="NCBI Taxonomy" id="2864872"/>
    <lineage>
        <taxon>Bacteria</taxon>
        <taxon>Pseudomonadati</taxon>
        <taxon>Pseudomonadota</taxon>
        <taxon>Gammaproteobacteria</taxon>
        <taxon>Alteromonadales</taxon>
        <taxon>Shewanellaceae</taxon>
        <taxon>Shewanella</taxon>
    </lineage>
</organism>
<dbReference type="Proteomes" id="UP001195963">
    <property type="component" value="Unassembled WGS sequence"/>
</dbReference>
<dbReference type="Gene3D" id="3.40.50.2300">
    <property type="match status" value="2"/>
</dbReference>
<dbReference type="Pfam" id="PF00072">
    <property type="entry name" value="Response_reg"/>
    <property type="match status" value="2"/>
</dbReference>
<dbReference type="SUPFAM" id="SSF55785">
    <property type="entry name" value="PYP-like sensor domain (PAS domain)"/>
    <property type="match status" value="1"/>
</dbReference>
<dbReference type="InterPro" id="IPR003594">
    <property type="entry name" value="HATPase_dom"/>
</dbReference>
<dbReference type="PROSITE" id="PS50109">
    <property type="entry name" value="HIS_KIN"/>
    <property type="match status" value="1"/>
</dbReference>